<dbReference type="Gene3D" id="1.10.10.10">
    <property type="entry name" value="Winged helix-like DNA-binding domain superfamily/Winged helix DNA-binding domain"/>
    <property type="match status" value="1"/>
</dbReference>
<dbReference type="InterPro" id="IPR013324">
    <property type="entry name" value="RNA_pol_sigma_r3/r4-like"/>
</dbReference>
<dbReference type="EMBL" id="FMZO01000013">
    <property type="protein sequence ID" value="SDD78885.1"/>
    <property type="molecule type" value="Genomic_DNA"/>
</dbReference>
<comment type="similarity">
    <text evidence="1">Belongs to the sigma-70 factor family. ECF subfamily.</text>
</comment>
<feature type="domain" description="RNA polymerase sigma factor 70 region 4 type 2" evidence="6">
    <location>
        <begin position="124"/>
        <end position="175"/>
    </location>
</feature>
<dbReference type="SUPFAM" id="SSF88946">
    <property type="entry name" value="Sigma2 domain of RNA polymerase sigma factors"/>
    <property type="match status" value="1"/>
</dbReference>
<proteinExistence type="inferred from homology"/>
<keyword evidence="4" id="KW-0804">Transcription</keyword>
<dbReference type="NCBIfam" id="TIGR02937">
    <property type="entry name" value="sigma70-ECF"/>
    <property type="match status" value="1"/>
</dbReference>
<dbReference type="InterPro" id="IPR036388">
    <property type="entry name" value="WH-like_DNA-bd_sf"/>
</dbReference>
<evidence type="ECO:0000256" key="2">
    <source>
        <dbReference type="ARBA" id="ARBA00023015"/>
    </source>
</evidence>
<gene>
    <name evidence="7" type="ORF">SAMN04487894_113114</name>
</gene>
<dbReference type="InterPro" id="IPR013249">
    <property type="entry name" value="RNA_pol_sigma70_r4_t2"/>
</dbReference>
<dbReference type="Pfam" id="PF04542">
    <property type="entry name" value="Sigma70_r2"/>
    <property type="match status" value="1"/>
</dbReference>
<dbReference type="InterPro" id="IPR039425">
    <property type="entry name" value="RNA_pol_sigma-70-like"/>
</dbReference>
<dbReference type="GO" id="GO:0006352">
    <property type="term" value="P:DNA-templated transcription initiation"/>
    <property type="evidence" value="ECO:0007669"/>
    <property type="project" value="InterPro"/>
</dbReference>
<evidence type="ECO:0000256" key="3">
    <source>
        <dbReference type="ARBA" id="ARBA00023082"/>
    </source>
</evidence>
<dbReference type="PANTHER" id="PTHR43133:SF51">
    <property type="entry name" value="RNA POLYMERASE SIGMA FACTOR"/>
    <property type="match status" value="1"/>
</dbReference>
<dbReference type="GO" id="GO:0016987">
    <property type="term" value="F:sigma factor activity"/>
    <property type="evidence" value="ECO:0007669"/>
    <property type="project" value="UniProtKB-KW"/>
</dbReference>
<keyword evidence="3" id="KW-0731">Sigma factor</keyword>
<dbReference type="InterPro" id="IPR013325">
    <property type="entry name" value="RNA_pol_sigma_r2"/>
</dbReference>
<dbReference type="CDD" id="cd06171">
    <property type="entry name" value="Sigma70_r4"/>
    <property type="match status" value="1"/>
</dbReference>
<dbReference type="Proteomes" id="UP000198757">
    <property type="component" value="Unassembled WGS sequence"/>
</dbReference>
<organism evidence="7 8">
    <name type="scientific">Niabella drilacis (strain DSM 25811 / CCM 8410 / CCUG 62505 / LMG 26954 / E90)</name>
    <dbReference type="NCBI Taxonomy" id="1285928"/>
    <lineage>
        <taxon>Bacteria</taxon>
        <taxon>Pseudomonadati</taxon>
        <taxon>Bacteroidota</taxon>
        <taxon>Chitinophagia</taxon>
        <taxon>Chitinophagales</taxon>
        <taxon>Chitinophagaceae</taxon>
        <taxon>Niabella</taxon>
    </lineage>
</organism>
<keyword evidence="8" id="KW-1185">Reference proteome</keyword>
<dbReference type="GO" id="GO:0003677">
    <property type="term" value="F:DNA binding"/>
    <property type="evidence" value="ECO:0007669"/>
    <property type="project" value="InterPro"/>
</dbReference>
<protein>
    <submittedName>
        <fullName evidence="7">RNA polymerase sigma-70 factor, ECF subfamily</fullName>
    </submittedName>
</protein>
<accession>A0A1G6XN73</accession>
<name>A0A1G6XN73_NIADE</name>
<dbReference type="Gene3D" id="1.10.1740.10">
    <property type="match status" value="1"/>
</dbReference>
<dbReference type="RefSeq" id="WP_245729293.1">
    <property type="nucleotide sequence ID" value="NZ_FMZO01000013.1"/>
</dbReference>
<keyword evidence="2" id="KW-0805">Transcription regulation</keyword>
<evidence type="ECO:0000259" key="5">
    <source>
        <dbReference type="Pfam" id="PF04542"/>
    </source>
</evidence>
<dbReference type="PANTHER" id="PTHR43133">
    <property type="entry name" value="RNA POLYMERASE ECF-TYPE SIGMA FACTO"/>
    <property type="match status" value="1"/>
</dbReference>
<evidence type="ECO:0000313" key="7">
    <source>
        <dbReference type="EMBL" id="SDD78885.1"/>
    </source>
</evidence>
<evidence type="ECO:0000256" key="4">
    <source>
        <dbReference type="ARBA" id="ARBA00023163"/>
    </source>
</evidence>
<evidence type="ECO:0000259" key="6">
    <source>
        <dbReference type="Pfam" id="PF08281"/>
    </source>
</evidence>
<reference evidence="8" key="1">
    <citation type="submission" date="2016-10" db="EMBL/GenBank/DDBJ databases">
        <authorList>
            <person name="Varghese N."/>
            <person name="Submissions S."/>
        </authorList>
    </citation>
    <scope>NUCLEOTIDE SEQUENCE [LARGE SCALE GENOMIC DNA]</scope>
    <source>
        <strain evidence="8">DSM 25811 / CCM 8410 / LMG 26954 / E90</strain>
    </source>
</reference>
<dbReference type="InterPro" id="IPR007627">
    <property type="entry name" value="RNA_pol_sigma70_r2"/>
</dbReference>
<evidence type="ECO:0000313" key="8">
    <source>
        <dbReference type="Proteomes" id="UP000198757"/>
    </source>
</evidence>
<sequence>MEITNAIQRDDLAARCRSGEAQAFYEVYHRYAKTMLNSSIRILNHLADAEDAVQEAFAIAFNKIDTFTYKSSLEAWLVRISINKSLELLRQKRKIRWVDVDAIEIKQDGSAAAGDHGFRYSGKQVKEAIDRLPENYRIIFNLYAVDEIPQEDIAQMLQISHGNVRTIYHRAKLKIKEILQNEQG</sequence>
<dbReference type="Pfam" id="PF08281">
    <property type="entry name" value="Sigma70_r4_2"/>
    <property type="match status" value="1"/>
</dbReference>
<dbReference type="SUPFAM" id="SSF88659">
    <property type="entry name" value="Sigma3 and sigma4 domains of RNA polymerase sigma factors"/>
    <property type="match status" value="1"/>
</dbReference>
<dbReference type="AlphaFoldDB" id="A0A1G6XN73"/>
<feature type="domain" description="RNA polymerase sigma-70 region 2" evidence="5">
    <location>
        <begin position="28"/>
        <end position="94"/>
    </location>
</feature>
<dbReference type="InterPro" id="IPR014284">
    <property type="entry name" value="RNA_pol_sigma-70_dom"/>
</dbReference>
<dbReference type="STRING" id="1285928.SAMN04487894_113114"/>
<evidence type="ECO:0000256" key="1">
    <source>
        <dbReference type="ARBA" id="ARBA00010641"/>
    </source>
</evidence>